<dbReference type="PANTHER" id="PTHR43173">
    <property type="entry name" value="ABC1 FAMILY PROTEIN"/>
    <property type="match status" value="1"/>
</dbReference>
<dbReference type="OrthoDB" id="427480at2759"/>
<sequence>MKYPCLVPPGTLAKQQVGIQHCVRNNPNRRAAAVALHLHFVAHTSLPLRSHFTPSPTDQPAMPCANYKYKKAGARCTAVARKRHAGTRAAYSTSSSRTTTTQDAAQTVERLEELSALGQDLIATAVRAGPRAAFRTAQAIEAAISVGTELSAEVGTRAAQSPAAAADAAAAFALLPSPPNVLRRLCEKLGATYIKLGQFVASAPTIFPPEYVQEFQKCLDQAPPVPFEEVRRIVEQETGAPLTTTFTQFDETPIASASVAVVHRAVLRSSGREVAVKVLRPGIGDTLSVDLDFITSAARILQFLQPELKRLSLADIAADIQTSMLEEVDLRKELVNLKAFRAYVEASGVIGVTAPVPFEQYCSERVMVMEYLRGVPLTDLDAIRDITASVRGSNTSARDPEEVLINALNAWLGSVFLAESFHADVHAGNLLALPNGDVAFIDFGIVGRVAPTTWGALRDLFSSMGAKVSTADPSRPSTAIDYEAMAMSLVAIGATDDKVAASVDISAFARDLQELFSSIDDLEPSVTVVRDSAGASTAAAASLSVDEAALNRAVGNLASTGDKYGLKFPREFGLLVKQALYFDRYTRILAPGLEVGADPRINLADR</sequence>
<dbReference type="GO" id="GO:0004672">
    <property type="term" value="F:protein kinase activity"/>
    <property type="evidence" value="ECO:0007669"/>
    <property type="project" value="InterPro"/>
</dbReference>
<name>A0A830H9B5_9CHLO</name>
<proteinExistence type="predicted"/>
<dbReference type="InterPro" id="IPR000719">
    <property type="entry name" value="Prot_kinase_dom"/>
</dbReference>
<dbReference type="EMBL" id="BNJQ01000006">
    <property type="protein sequence ID" value="GHP03644.1"/>
    <property type="molecule type" value="Genomic_DNA"/>
</dbReference>
<dbReference type="Gene3D" id="1.10.510.10">
    <property type="entry name" value="Transferase(Phosphotransferase) domain 1"/>
    <property type="match status" value="1"/>
</dbReference>
<dbReference type="PANTHER" id="PTHR43173:SF22">
    <property type="entry name" value="OS07G0227800 PROTEIN"/>
    <property type="match status" value="1"/>
</dbReference>
<accession>A0A830H9B5</accession>
<dbReference type="Proteomes" id="UP000660262">
    <property type="component" value="Unassembled WGS sequence"/>
</dbReference>
<evidence type="ECO:0000259" key="1">
    <source>
        <dbReference type="PROSITE" id="PS50011"/>
    </source>
</evidence>
<gene>
    <name evidence="2" type="ORF">PPROV_000239900</name>
</gene>
<protein>
    <recommendedName>
        <fullName evidence="1">Protein kinase domain-containing protein</fullName>
    </recommendedName>
</protein>
<organism evidence="2 3">
    <name type="scientific">Pycnococcus provasolii</name>
    <dbReference type="NCBI Taxonomy" id="41880"/>
    <lineage>
        <taxon>Eukaryota</taxon>
        <taxon>Viridiplantae</taxon>
        <taxon>Chlorophyta</taxon>
        <taxon>Pseudoscourfieldiophyceae</taxon>
        <taxon>Pseudoscourfieldiales</taxon>
        <taxon>Pycnococcaceae</taxon>
        <taxon>Pycnococcus</taxon>
    </lineage>
</organism>
<dbReference type="GO" id="GO:0010287">
    <property type="term" value="C:plastoglobule"/>
    <property type="evidence" value="ECO:0007669"/>
    <property type="project" value="TreeGrafter"/>
</dbReference>
<evidence type="ECO:0000313" key="3">
    <source>
        <dbReference type="Proteomes" id="UP000660262"/>
    </source>
</evidence>
<dbReference type="Pfam" id="PF03109">
    <property type="entry name" value="ABC1"/>
    <property type="match status" value="1"/>
</dbReference>
<comment type="caution">
    <text evidence="2">The sequence shown here is derived from an EMBL/GenBank/DDBJ whole genome shotgun (WGS) entry which is preliminary data.</text>
</comment>
<dbReference type="SUPFAM" id="SSF56112">
    <property type="entry name" value="Protein kinase-like (PK-like)"/>
    <property type="match status" value="1"/>
</dbReference>
<dbReference type="InterPro" id="IPR004147">
    <property type="entry name" value="ABC1_dom"/>
</dbReference>
<dbReference type="GO" id="GO:0005524">
    <property type="term" value="F:ATP binding"/>
    <property type="evidence" value="ECO:0007669"/>
    <property type="project" value="InterPro"/>
</dbReference>
<dbReference type="InterPro" id="IPR011009">
    <property type="entry name" value="Kinase-like_dom_sf"/>
</dbReference>
<evidence type="ECO:0000313" key="2">
    <source>
        <dbReference type="EMBL" id="GHP03644.1"/>
    </source>
</evidence>
<keyword evidence="3" id="KW-1185">Reference proteome</keyword>
<dbReference type="PROSITE" id="PS50011">
    <property type="entry name" value="PROTEIN_KINASE_DOM"/>
    <property type="match status" value="1"/>
</dbReference>
<dbReference type="CDD" id="cd05121">
    <property type="entry name" value="ABC1_ADCK3-like"/>
    <property type="match status" value="1"/>
</dbReference>
<feature type="domain" description="Protein kinase" evidence="1">
    <location>
        <begin position="248"/>
        <end position="601"/>
    </location>
</feature>
<dbReference type="InterPro" id="IPR051130">
    <property type="entry name" value="Mito_struct-func_regulator"/>
</dbReference>
<reference evidence="2" key="1">
    <citation type="submission" date="2020-10" db="EMBL/GenBank/DDBJ databases">
        <title>Unveiling of a novel bifunctional photoreceptor, Dualchrome1, isolated from a cosmopolitan green alga.</title>
        <authorList>
            <person name="Suzuki S."/>
            <person name="Kawachi M."/>
        </authorList>
    </citation>
    <scope>NUCLEOTIDE SEQUENCE</scope>
    <source>
        <strain evidence="2">NIES 2893</strain>
    </source>
</reference>
<dbReference type="GO" id="GO:0005886">
    <property type="term" value="C:plasma membrane"/>
    <property type="evidence" value="ECO:0007669"/>
    <property type="project" value="TreeGrafter"/>
</dbReference>
<dbReference type="AlphaFoldDB" id="A0A830H9B5"/>